<sequence length="740" mass="81453">MNITDATRMLRQAERAYGTGTFAYSLNLLDRISTARTGLSDGDRASYYALRALLAERAGNWPGAARSWLAVFGDTPPASGEDQPCDIGCHCDVRTVLDAPEAASGETPCLCCPAHVLWRLVWQAALEGTIGQVLDAVPDPSGNRRTALVHALAIGTLRSLATGEAVAPADAVFTIGVWHLLLHEEDPLRFEALVTARRGAPIGAQEWRSARDTLAGRIRTALRSVDERDGHDVLDAWETAWNVEEYEYSGELVRGERGYLRMEDCFGSCVDGFGCLCPADAWPLPTRETAPPCSGLLFGGRLWMGSPVTVDAAARQLEECGEHRALLTAYTRRHGEPATWQAESDAHRACAPHLARALATRAHEQFEKGEWRDTLDDLTAAARLGFVLDPWHHEMARKAGLSAGQDGNGYQRASLVQRIHWLESAHALAPEDTVLATELAAALVRRGTEVLRRKDRRQSRARFQRALSVLPGDPAAAEALRALDALELSEVAAVITGARRGRQPGLERVRELLHRGFRAEEPVDELREVHAWYRARMTERIAEKALAGKKTEARRALRQREEVHPSWDERADRVSDGDLAHSLRETAVRQLEARADGYTRQVPLLLAAAASFARLTGAEAEQQALETVLPHAAELVDAGRPSDLIALQAGLLITPGRHVEYDQLVAVAHHRRARDRRANGDPAGAVRDERTADALHMETEQQIALDFDFDFESELFPGLFDCPEPPPDQDGRPPYTQETL</sequence>
<name>A0ACD5AL34_9ACTN</name>
<protein>
    <submittedName>
        <fullName evidence="1">Uncharacterized protein</fullName>
    </submittedName>
</protein>
<proteinExistence type="predicted"/>
<evidence type="ECO:0000313" key="1">
    <source>
        <dbReference type="EMBL" id="WWQ67956.1"/>
    </source>
</evidence>
<gene>
    <name evidence="1" type="ORF">V2W30_34580</name>
</gene>
<dbReference type="EMBL" id="CP146022">
    <property type="protein sequence ID" value="WWQ67956.1"/>
    <property type="molecule type" value="Genomic_DNA"/>
</dbReference>
<reference evidence="1" key="1">
    <citation type="journal article" date="2025" name="Int. J. Syst. Evol. Microbiol.">
        <title>Streptomyces citrinus sp. nov., with yellow diffusible pigment.</title>
        <authorList>
            <person name="He Y."/>
            <person name="Yang E."/>
            <person name="Xu J."/>
            <person name="Sun Y."/>
            <person name="Sun L."/>
        </authorList>
    </citation>
    <scope>NUCLEOTIDE SEQUENCE</scope>
    <source>
        <strain evidence="1">Q6</strain>
    </source>
</reference>
<evidence type="ECO:0000313" key="2">
    <source>
        <dbReference type="Proteomes" id="UP001432251"/>
    </source>
</evidence>
<accession>A0ACD5AL34</accession>
<keyword evidence="2" id="KW-1185">Reference proteome</keyword>
<dbReference type="Proteomes" id="UP001432251">
    <property type="component" value="Chromosome"/>
</dbReference>
<organism evidence="1 2">
    <name type="scientific">Streptomyces citrinus</name>
    <dbReference type="NCBI Taxonomy" id="3118173"/>
    <lineage>
        <taxon>Bacteria</taxon>
        <taxon>Bacillati</taxon>
        <taxon>Actinomycetota</taxon>
        <taxon>Actinomycetes</taxon>
        <taxon>Kitasatosporales</taxon>
        <taxon>Streptomycetaceae</taxon>
        <taxon>Streptomyces</taxon>
    </lineage>
</organism>